<dbReference type="NCBIfam" id="NF001241">
    <property type="entry name" value="PRK00216.1-2"/>
    <property type="match status" value="1"/>
</dbReference>
<dbReference type="PROSITE" id="PS01184">
    <property type="entry name" value="UBIE_2"/>
    <property type="match status" value="1"/>
</dbReference>
<dbReference type="PROSITE" id="PS51608">
    <property type="entry name" value="SAM_MT_UBIE"/>
    <property type="match status" value="1"/>
</dbReference>
<keyword evidence="1 4" id="KW-0489">Methyltransferase</keyword>
<accession>D3PU35</accession>
<keyword evidence="5" id="KW-0830">Ubiquinone</keyword>
<dbReference type="GO" id="GO:0043770">
    <property type="term" value="F:demethylmenaquinone methyltransferase activity"/>
    <property type="evidence" value="ECO:0007669"/>
    <property type="project" value="UniProtKB-UniRule"/>
</dbReference>
<feature type="binding site" evidence="4">
    <location>
        <begin position="100"/>
        <end position="101"/>
    </location>
    <ligand>
        <name>S-adenosyl-L-methionine</name>
        <dbReference type="ChEBI" id="CHEBI:59789"/>
    </ligand>
</feature>
<dbReference type="HOGENOM" id="CLU_037990_0_0_11"/>
<organism evidence="5 6">
    <name type="scientific">Stackebrandtia nassauensis (strain DSM 44728 / CIP 108903 / NRRL B-16338 / NBRC 102104 / LLR-40K-21)</name>
    <dbReference type="NCBI Taxonomy" id="446470"/>
    <lineage>
        <taxon>Bacteria</taxon>
        <taxon>Bacillati</taxon>
        <taxon>Actinomycetota</taxon>
        <taxon>Actinomycetes</taxon>
        <taxon>Glycomycetales</taxon>
        <taxon>Glycomycetaceae</taxon>
        <taxon>Stackebrandtia</taxon>
    </lineage>
</organism>
<keyword evidence="3 4" id="KW-0949">S-adenosyl-L-methionine</keyword>
<feature type="binding site" evidence="4">
    <location>
        <position position="62"/>
    </location>
    <ligand>
        <name>S-adenosyl-L-methionine</name>
        <dbReference type="ChEBI" id="CHEBI:59789"/>
    </ligand>
</feature>
<dbReference type="PANTHER" id="PTHR43591:SF24">
    <property type="entry name" value="2-METHOXY-6-POLYPRENYL-1,4-BENZOQUINOL METHYLASE, MITOCHONDRIAL"/>
    <property type="match status" value="1"/>
</dbReference>
<name>D3PU35_STANL</name>
<comment type="pathway">
    <text evidence="4">Quinol/quinone metabolism; menaquinone biosynthesis; menaquinol from 1,4-dihydroxy-2-naphthoate: step 2/2.</text>
</comment>
<comment type="similarity">
    <text evidence="4">Belongs to the class I-like SAM-binding methyltransferase superfamily. MenG/UbiE family.</text>
</comment>
<dbReference type="EMBL" id="CP001778">
    <property type="protein sequence ID" value="ADD40981.1"/>
    <property type="molecule type" value="Genomic_DNA"/>
</dbReference>
<dbReference type="InterPro" id="IPR004033">
    <property type="entry name" value="UbiE/COQ5_MeTrFase"/>
</dbReference>
<dbReference type="SUPFAM" id="SSF53335">
    <property type="entry name" value="S-adenosyl-L-methionine-dependent methyltransferases"/>
    <property type="match status" value="1"/>
</dbReference>
<dbReference type="InterPro" id="IPR023576">
    <property type="entry name" value="UbiE/COQ5_MeTrFase_CS"/>
</dbReference>
<dbReference type="UniPathway" id="UPA00079">
    <property type="reaction ID" value="UER00169"/>
</dbReference>
<evidence type="ECO:0000256" key="4">
    <source>
        <dbReference type="HAMAP-Rule" id="MF_01813"/>
    </source>
</evidence>
<comment type="function">
    <text evidence="4">Methyltransferase required for the conversion of demethylmenaquinol (DMKH2) to menaquinol (MKH2).</text>
</comment>
<dbReference type="HAMAP" id="MF_01813">
    <property type="entry name" value="MenG_UbiE_methyltr"/>
    <property type="match status" value="1"/>
</dbReference>
<evidence type="ECO:0000256" key="1">
    <source>
        <dbReference type="ARBA" id="ARBA00022603"/>
    </source>
</evidence>
<gene>
    <name evidence="4" type="primary">menG</name>
    <name evidence="5" type="ordered locus">Snas_1272</name>
</gene>
<dbReference type="InterPro" id="IPR029063">
    <property type="entry name" value="SAM-dependent_MTases_sf"/>
</dbReference>
<evidence type="ECO:0000313" key="6">
    <source>
        <dbReference type="Proteomes" id="UP000000844"/>
    </source>
</evidence>
<dbReference type="Proteomes" id="UP000000844">
    <property type="component" value="Chromosome"/>
</dbReference>
<dbReference type="eggNOG" id="COG2226">
    <property type="taxonomic scope" value="Bacteria"/>
</dbReference>
<keyword evidence="6" id="KW-1185">Reference proteome</keyword>
<feature type="binding site" evidence="4">
    <location>
        <position position="80"/>
    </location>
    <ligand>
        <name>S-adenosyl-L-methionine</name>
        <dbReference type="ChEBI" id="CHEBI:59789"/>
    </ligand>
</feature>
<protein>
    <recommendedName>
        <fullName evidence="4">Demethylmenaquinone methyltransferase</fullName>
        <ecNumber evidence="4">2.1.1.163</ecNumber>
    </recommendedName>
</protein>
<dbReference type="GO" id="GO:0032259">
    <property type="term" value="P:methylation"/>
    <property type="evidence" value="ECO:0007669"/>
    <property type="project" value="UniProtKB-KW"/>
</dbReference>
<dbReference type="Pfam" id="PF01209">
    <property type="entry name" value="Ubie_methyltran"/>
    <property type="match status" value="1"/>
</dbReference>
<dbReference type="EC" id="2.1.1.163" evidence="4"/>
<evidence type="ECO:0000256" key="2">
    <source>
        <dbReference type="ARBA" id="ARBA00022679"/>
    </source>
</evidence>
<evidence type="ECO:0000313" key="5">
    <source>
        <dbReference type="EMBL" id="ADD40981.1"/>
    </source>
</evidence>
<dbReference type="PANTHER" id="PTHR43591">
    <property type="entry name" value="METHYLTRANSFERASE"/>
    <property type="match status" value="1"/>
</dbReference>
<dbReference type="Gene3D" id="3.40.50.150">
    <property type="entry name" value="Vaccinia Virus protein VP39"/>
    <property type="match status" value="1"/>
</dbReference>
<comment type="caution">
    <text evidence="4">Lacks conserved residue(s) required for the propagation of feature annotation.</text>
</comment>
<dbReference type="STRING" id="446470.Snas_1272"/>
<comment type="catalytic activity">
    <reaction evidence="4">
        <text>a 2-demethylmenaquinol + S-adenosyl-L-methionine = a menaquinol + S-adenosyl-L-homocysteine + H(+)</text>
        <dbReference type="Rhea" id="RHEA:42640"/>
        <dbReference type="Rhea" id="RHEA-COMP:9539"/>
        <dbReference type="Rhea" id="RHEA-COMP:9563"/>
        <dbReference type="ChEBI" id="CHEBI:15378"/>
        <dbReference type="ChEBI" id="CHEBI:18151"/>
        <dbReference type="ChEBI" id="CHEBI:55437"/>
        <dbReference type="ChEBI" id="CHEBI:57856"/>
        <dbReference type="ChEBI" id="CHEBI:59789"/>
        <dbReference type="EC" id="2.1.1.163"/>
    </reaction>
</comment>
<dbReference type="GO" id="GO:0009234">
    <property type="term" value="P:menaquinone biosynthetic process"/>
    <property type="evidence" value="ECO:0007669"/>
    <property type="project" value="UniProtKB-UniRule"/>
</dbReference>
<dbReference type="RefSeq" id="WP_013016552.1">
    <property type="nucleotide sequence ID" value="NC_013947.1"/>
</dbReference>
<dbReference type="AlphaFoldDB" id="D3PU35"/>
<reference evidence="5 6" key="1">
    <citation type="journal article" date="2009" name="Stand. Genomic Sci.">
        <title>Complete genome sequence of Stackebrandtia nassauensis type strain (LLR-40K-21).</title>
        <authorList>
            <person name="Munk C."/>
            <person name="Lapidus A."/>
            <person name="Copeland A."/>
            <person name="Jando M."/>
            <person name="Mayilraj S."/>
            <person name="Glavina Del Rio T."/>
            <person name="Nolan M."/>
            <person name="Chen F."/>
            <person name="Lucas S."/>
            <person name="Tice H."/>
            <person name="Cheng J.F."/>
            <person name="Han C."/>
            <person name="Detter J.C."/>
            <person name="Bruce D."/>
            <person name="Goodwin L."/>
            <person name="Chain P."/>
            <person name="Pitluck S."/>
            <person name="Goker M."/>
            <person name="Ovchinikova G."/>
            <person name="Pati A."/>
            <person name="Ivanova N."/>
            <person name="Mavromatis K."/>
            <person name="Chen A."/>
            <person name="Palaniappan K."/>
            <person name="Land M."/>
            <person name="Hauser L."/>
            <person name="Chang Y.J."/>
            <person name="Jeffries C.D."/>
            <person name="Bristow J."/>
            <person name="Eisen J.A."/>
            <person name="Markowitz V."/>
            <person name="Hugenholtz P."/>
            <person name="Kyrpides N.C."/>
            <person name="Klenk H.P."/>
        </authorList>
    </citation>
    <scope>NUCLEOTIDE SEQUENCE [LARGE SCALE GENOMIC DNA]</scope>
    <source>
        <strain evidence="6">DSM 44728 / CIP 108903 / NRRL B-16338 / NBRC 102104 / LLR-40K-21</strain>
    </source>
</reference>
<keyword evidence="4" id="KW-0474">Menaquinone biosynthesis</keyword>
<dbReference type="PROSITE" id="PS01183">
    <property type="entry name" value="UBIE_1"/>
    <property type="match status" value="1"/>
</dbReference>
<proteinExistence type="inferred from homology"/>
<dbReference type="KEGG" id="sna:Snas_1272"/>
<sequence>MTRASLDKDPAEVAAMFDGVAKRYDRMNTLMSLGMDKRWRTAVREALELEPEHKCLDLGAGSGVSTQELGRSGAFVVGGDISLGMLAVGKDRGVNLVGANALALPFADEAFDAVTIAFAIRNVPDVDVALKEMRRVLKPGGRLVVCEFSTPTWRPFRTVYMEYVMRGFPLLAKRLSSNPEAYVYLAESVRAWPKQEEFAARIRSNGYGRVAWRNFAGGAVALHRATRV</sequence>
<keyword evidence="2 4" id="KW-0808">Transferase</keyword>
<dbReference type="NCBIfam" id="TIGR01934">
    <property type="entry name" value="MenG_MenH_UbiE"/>
    <property type="match status" value="1"/>
</dbReference>
<evidence type="ECO:0000256" key="3">
    <source>
        <dbReference type="ARBA" id="ARBA00022691"/>
    </source>
</evidence>
<dbReference type="CDD" id="cd02440">
    <property type="entry name" value="AdoMet_MTases"/>
    <property type="match status" value="1"/>
</dbReference>